<dbReference type="Proteomes" id="UP000443353">
    <property type="component" value="Unassembled WGS sequence"/>
</dbReference>
<reference evidence="1 2" key="1">
    <citation type="submission" date="2019-12" db="EMBL/GenBank/DDBJ databases">
        <authorList>
            <person name="Li C."/>
            <person name="Zhao J."/>
        </authorList>
    </citation>
    <scope>NUCLEOTIDE SEQUENCE [LARGE SCALE GENOMIC DNA]</scope>
    <source>
        <strain evidence="1 2">NEAU-DD11</strain>
    </source>
</reference>
<evidence type="ECO:0000313" key="1">
    <source>
        <dbReference type="EMBL" id="MVW59813.1"/>
    </source>
</evidence>
<comment type="caution">
    <text evidence="1">The sequence shown here is derived from an EMBL/GenBank/DDBJ whole genome shotgun (WGS) entry which is preliminary data.</text>
</comment>
<accession>A0A7X3FXK3</accession>
<organism evidence="1 2">
    <name type="scientific">Massilia cellulosiltytica</name>
    <dbReference type="NCBI Taxonomy" id="2683234"/>
    <lineage>
        <taxon>Bacteria</taxon>
        <taxon>Pseudomonadati</taxon>
        <taxon>Pseudomonadota</taxon>
        <taxon>Betaproteobacteria</taxon>
        <taxon>Burkholderiales</taxon>
        <taxon>Oxalobacteraceae</taxon>
        <taxon>Telluria group</taxon>
        <taxon>Massilia</taxon>
    </lineage>
</organism>
<protein>
    <submittedName>
        <fullName evidence="1">Uncharacterized protein</fullName>
    </submittedName>
</protein>
<gene>
    <name evidence="1" type="ORF">GPY61_07705</name>
</gene>
<dbReference type="EMBL" id="WSES01000002">
    <property type="protein sequence ID" value="MVW59813.1"/>
    <property type="molecule type" value="Genomic_DNA"/>
</dbReference>
<dbReference type="AlphaFoldDB" id="A0A7X3FXK3"/>
<name>A0A7X3FXK3_9BURK</name>
<sequence length="412" mass="46943">MRLVWVYLKPVIKHADDILNVSRLVTAANRACDAALPKITDYLQHNRVLKWATDGKIPDMYRFLAKTIRDMSETLSPAKLGKLLDEKIGELKALLRKIRPIVPTTVRENIDDFMKLVDANRRGMGNAVQQFVQPVRAVLKVLAKRLDDQAWRVQVYRTNRGWIAPMSESGAARLINANPPKWAKKRPNRMKHPRLKLSEKKMKALMEENPGHPPLQEWLVKTFSRKEGGMRADKIKGPAKLYRIVDPSNEGAGIFWMTEEEFKALRNRDEWRERFAVKPDWNQNGWFVEYEIKDGESLAVWRGPAASQELAGTDRYLEGGGEQIVFFPENRDEMIQALARVDKATGKELMDQAGGLDRRVEFTDVTGEAVPTKLRARVVDPHIKGPISTGWGATDYTEQEAQKILLTVPATQ</sequence>
<keyword evidence="2" id="KW-1185">Reference proteome</keyword>
<evidence type="ECO:0000313" key="2">
    <source>
        <dbReference type="Proteomes" id="UP000443353"/>
    </source>
</evidence>
<proteinExistence type="predicted"/>